<sequence length="105" mass="12497">MDLLSNKSGVHAINHSTQHANARNEHFNPILQKTLRFEFFIYHCRIILSLYFLLYRPSSTNWVYFMLCWFVRLQWVFLLPRLFFRSVHGCSPAAGRNGCADWMVK</sequence>
<evidence type="ECO:0000256" key="1">
    <source>
        <dbReference type="SAM" id="Phobius"/>
    </source>
</evidence>
<feature type="transmembrane region" description="Helical" evidence="1">
    <location>
        <begin position="62"/>
        <end position="79"/>
    </location>
</feature>
<name>A0A0X3NXY4_SCHSO</name>
<protein>
    <submittedName>
        <fullName evidence="2">Uncharacterized protein</fullName>
    </submittedName>
</protein>
<feature type="transmembrane region" description="Helical" evidence="1">
    <location>
        <begin position="39"/>
        <end position="56"/>
    </location>
</feature>
<dbReference type="AlphaFoldDB" id="A0A0X3NXY4"/>
<organism evidence="2">
    <name type="scientific">Schistocephalus solidus</name>
    <name type="common">Tapeworm</name>
    <dbReference type="NCBI Taxonomy" id="70667"/>
    <lineage>
        <taxon>Eukaryota</taxon>
        <taxon>Metazoa</taxon>
        <taxon>Spiralia</taxon>
        <taxon>Lophotrochozoa</taxon>
        <taxon>Platyhelminthes</taxon>
        <taxon>Cestoda</taxon>
        <taxon>Eucestoda</taxon>
        <taxon>Diphyllobothriidea</taxon>
        <taxon>Diphyllobothriidae</taxon>
        <taxon>Schistocephalus</taxon>
    </lineage>
</organism>
<keyword evidence="1" id="KW-1133">Transmembrane helix</keyword>
<reference evidence="2" key="1">
    <citation type="submission" date="2016-01" db="EMBL/GenBank/DDBJ databases">
        <title>Reference transcriptome for the parasite Schistocephalus solidus: insights into the molecular evolution of parasitism.</title>
        <authorList>
            <person name="Hebert F.O."/>
            <person name="Grambauer S."/>
            <person name="Barber I."/>
            <person name="Landry C.R."/>
            <person name="Aubin-Horth N."/>
        </authorList>
    </citation>
    <scope>NUCLEOTIDE SEQUENCE</scope>
</reference>
<keyword evidence="1" id="KW-0472">Membrane</keyword>
<proteinExistence type="predicted"/>
<keyword evidence="1" id="KW-0812">Transmembrane</keyword>
<gene>
    <name evidence="2" type="ORF">TR104702</name>
</gene>
<dbReference type="EMBL" id="GEEE01012350">
    <property type="protein sequence ID" value="JAP50875.1"/>
    <property type="molecule type" value="Transcribed_RNA"/>
</dbReference>
<evidence type="ECO:0000313" key="2">
    <source>
        <dbReference type="EMBL" id="JAP44539.1"/>
    </source>
</evidence>
<accession>A0A0X3NXY4</accession>
<dbReference type="EMBL" id="GEEE01018686">
    <property type="protein sequence ID" value="JAP44539.1"/>
    <property type="molecule type" value="Transcribed_RNA"/>
</dbReference>